<keyword evidence="5" id="KW-0560">Oxidoreductase</keyword>
<evidence type="ECO:0000259" key="9">
    <source>
        <dbReference type="SMART" id="SM00790"/>
    </source>
</evidence>
<dbReference type="PANTHER" id="PTHR30038">
    <property type="entry name" value="ALDEHYDE FERREDOXIN OXIDOREDUCTASE"/>
    <property type="match status" value="1"/>
</dbReference>
<keyword evidence="11" id="KW-1185">Reference proteome</keyword>
<dbReference type="EMBL" id="LT838272">
    <property type="protein sequence ID" value="SMB92118.1"/>
    <property type="molecule type" value="Genomic_DNA"/>
</dbReference>
<dbReference type="SUPFAM" id="SSF48310">
    <property type="entry name" value="Aldehyde ferredoxin oxidoreductase, C-terminal domains"/>
    <property type="match status" value="1"/>
</dbReference>
<dbReference type="InterPro" id="IPR001203">
    <property type="entry name" value="OxRdtase_Ald_Fedxn_C"/>
</dbReference>
<dbReference type="GO" id="GO:0051539">
    <property type="term" value="F:4 iron, 4 sulfur cluster binding"/>
    <property type="evidence" value="ECO:0007669"/>
    <property type="project" value="UniProtKB-KW"/>
</dbReference>
<feature type="domain" description="Aldehyde ferredoxin oxidoreductase N-terminal" evidence="9">
    <location>
        <begin position="1"/>
        <end position="201"/>
    </location>
</feature>
<reference evidence="10 11" key="1">
    <citation type="submission" date="2017-04" db="EMBL/GenBank/DDBJ databases">
        <authorList>
            <person name="Afonso C.L."/>
            <person name="Miller P.J."/>
            <person name="Scott M.A."/>
            <person name="Spackman E."/>
            <person name="Goraichik I."/>
            <person name="Dimitrov K.M."/>
            <person name="Suarez D.L."/>
            <person name="Swayne D.E."/>
        </authorList>
    </citation>
    <scope>NUCLEOTIDE SEQUENCE [LARGE SCALE GENOMIC DNA]</scope>
    <source>
        <strain evidence="10 11">ToBE</strain>
    </source>
</reference>
<proteinExistence type="inferred from homology"/>
<evidence type="ECO:0000256" key="7">
    <source>
        <dbReference type="ARBA" id="ARBA00023014"/>
    </source>
</evidence>
<protein>
    <submittedName>
        <fullName evidence="10">Aldehyde:ferredoxin oxidoreductase</fullName>
    </submittedName>
</protein>
<dbReference type="PANTHER" id="PTHR30038:SF0">
    <property type="entry name" value="TUNGSTEN-CONTAINING ALDEHYDE FERREDOXIN OXIDOREDUCTASE"/>
    <property type="match status" value="1"/>
</dbReference>
<gene>
    <name evidence="10" type="ORF">SAMN00808754_0581</name>
</gene>
<dbReference type="RefSeq" id="WP_084663872.1">
    <property type="nucleotide sequence ID" value="NZ_LT838272.1"/>
</dbReference>
<dbReference type="Gene3D" id="3.60.9.10">
    <property type="entry name" value="Aldehyde ferredoxin oxidoreductase, N-terminal domain"/>
    <property type="match status" value="1"/>
</dbReference>
<dbReference type="GO" id="GO:0009055">
    <property type="term" value="F:electron transfer activity"/>
    <property type="evidence" value="ECO:0007669"/>
    <property type="project" value="InterPro"/>
</dbReference>
<evidence type="ECO:0000256" key="4">
    <source>
        <dbReference type="ARBA" id="ARBA00022723"/>
    </source>
</evidence>
<dbReference type="InterPro" id="IPR013985">
    <property type="entry name" value="Ald_Fedxn_OxRdtase_dom3"/>
</dbReference>
<comment type="cofactor">
    <cofactor evidence="8">
        <name>tungstopterin</name>
        <dbReference type="ChEBI" id="CHEBI:30402"/>
    </cofactor>
</comment>
<dbReference type="InterPro" id="IPR013984">
    <property type="entry name" value="Ald_Fedxn_OxRdtase_dom2"/>
</dbReference>
<evidence type="ECO:0000313" key="10">
    <source>
        <dbReference type="EMBL" id="SMB92118.1"/>
    </source>
</evidence>
<evidence type="ECO:0000313" key="11">
    <source>
        <dbReference type="Proteomes" id="UP000192569"/>
    </source>
</evidence>
<evidence type="ECO:0000256" key="8">
    <source>
        <dbReference type="ARBA" id="ARBA00049934"/>
    </source>
</evidence>
<keyword evidence="6" id="KW-0408">Iron</keyword>
<dbReference type="AlphaFoldDB" id="A0A1W1VFG2"/>
<dbReference type="OrthoDB" id="9763894at2"/>
<dbReference type="InterPro" id="IPR036503">
    <property type="entry name" value="Ald_Fedxn_OxRdtase_N_sf"/>
</dbReference>
<dbReference type="InterPro" id="IPR013983">
    <property type="entry name" value="Ald_Fedxn_OxRdtase_N"/>
</dbReference>
<dbReference type="Gene3D" id="1.10.569.10">
    <property type="entry name" value="Aldehyde Ferredoxin Oxidoreductase Protein, subunit A, domain 2"/>
    <property type="match status" value="1"/>
</dbReference>
<dbReference type="Pfam" id="PF02730">
    <property type="entry name" value="AFOR_N"/>
    <property type="match status" value="1"/>
</dbReference>
<keyword evidence="7" id="KW-0411">Iron-sulfur</keyword>
<evidence type="ECO:0000256" key="5">
    <source>
        <dbReference type="ARBA" id="ARBA00023002"/>
    </source>
</evidence>
<evidence type="ECO:0000256" key="2">
    <source>
        <dbReference type="ARBA" id="ARBA00011032"/>
    </source>
</evidence>
<dbReference type="SMART" id="SM00790">
    <property type="entry name" value="AFOR_N"/>
    <property type="match status" value="1"/>
</dbReference>
<dbReference type="STRING" id="698762.SAMN00808754_0581"/>
<dbReference type="Gene3D" id="1.10.599.10">
    <property type="entry name" value="Aldehyde Ferredoxin Oxidoreductase Protein, subunit A, domain 3"/>
    <property type="match status" value="1"/>
</dbReference>
<comment type="similarity">
    <text evidence="2">Belongs to the AOR/FOR family.</text>
</comment>
<sequence length="628" mass="69354">MGKMAWVDLTTRQIRVQEVPKEYTLKYLGSRGIAARILYDHVGPDISPFDPRNLLIFSVGPFTGTPWPCGARYTVTSKSPATGAYGYANSSGFFGPELKKAGYELVVITGKAREPVYLTIFDEQINILPARDLWGKATAETESILRQRYPGSRVASIGPAGENLVYFAAIINDYARAAARTGMGAVMGSKNLKALAVKGSQKLSFPPEFIAIAREAMARVREHPGSQAYRQWGTVALIASKNRIGDMPSKNHRWGQFPGCKNIDAEAVARYTVRTQGCFACPIKCSRVTSVPEGPFKTPETEGPEYETTNALGSNLWNDNIEVIIHANKLCNELGLDTISTGLVISFAMEAREKGLLQGDKYSLAWGDPETILGLIRDIAYREGIGELLAEGVKEASMKLGGLSREFALHVKGVEIPRQEGRVLKAFGLAHATSNRGADHLYALPVIDVAGKIDIAKEWLPKCGPELMEVTSEKFKAHMVRFTEACNALADALGICKFSFTETYALSPYDLAKGLRTLGIPIKDEEILLAGQRIVNLERMYNVRHGFNRKDDYLPPRFLKEPLDVYVHPEDIERVSPQEAELLYKGLTIDLDTMLDEYYTLGGWTKEGIPTPDRLKELGLEDLVKDLP</sequence>
<evidence type="ECO:0000256" key="1">
    <source>
        <dbReference type="ARBA" id="ARBA00001966"/>
    </source>
</evidence>
<dbReference type="Pfam" id="PF01314">
    <property type="entry name" value="AFOR_C"/>
    <property type="match status" value="1"/>
</dbReference>
<name>A0A1W1VFG2_9FIRM</name>
<dbReference type="GO" id="GO:0046872">
    <property type="term" value="F:metal ion binding"/>
    <property type="evidence" value="ECO:0007669"/>
    <property type="project" value="UniProtKB-KW"/>
</dbReference>
<keyword evidence="4" id="KW-0479">Metal-binding</keyword>
<keyword evidence="3" id="KW-0004">4Fe-4S</keyword>
<dbReference type="SUPFAM" id="SSF56228">
    <property type="entry name" value="Aldehyde ferredoxin oxidoreductase, N-terminal domain"/>
    <property type="match status" value="1"/>
</dbReference>
<evidence type="ECO:0000256" key="3">
    <source>
        <dbReference type="ARBA" id="ARBA00022485"/>
    </source>
</evidence>
<accession>A0A1W1VFG2</accession>
<dbReference type="Proteomes" id="UP000192569">
    <property type="component" value="Chromosome I"/>
</dbReference>
<evidence type="ECO:0000256" key="6">
    <source>
        <dbReference type="ARBA" id="ARBA00023004"/>
    </source>
</evidence>
<comment type="cofactor">
    <cofactor evidence="1">
        <name>[4Fe-4S] cluster</name>
        <dbReference type="ChEBI" id="CHEBI:49883"/>
    </cofactor>
</comment>
<dbReference type="GO" id="GO:0016625">
    <property type="term" value="F:oxidoreductase activity, acting on the aldehyde or oxo group of donors, iron-sulfur protein as acceptor"/>
    <property type="evidence" value="ECO:0007669"/>
    <property type="project" value="InterPro"/>
</dbReference>
<dbReference type="InterPro" id="IPR051919">
    <property type="entry name" value="W-dependent_AOR"/>
</dbReference>
<organism evidence="10 11">
    <name type="scientific">Thermanaeromonas toyohensis ToBE</name>
    <dbReference type="NCBI Taxonomy" id="698762"/>
    <lineage>
        <taxon>Bacteria</taxon>
        <taxon>Bacillati</taxon>
        <taxon>Bacillota</taxon>
        <taxon>Clostridia</taxon>
        <taxon>Neomoorellales</taxon>
        <taxon>Neomoorellaceae</taxon>
        <taxon>Thermanaeromonas</taxon>
    </lineage>
</organism>
<dbReference type="InterPro" id="IPR036021">
    <property type="entry name" value="Tungsten_al_ferr_oxy-like_C"/>
</dbReference>